<dbReference type="PANTHER" id="PTHR37306">
    <property type="entry name" value="COLICIN V PRODUCTION PROTEIN"/>
    <property type="match status" value="1"/>
</dbReference>
<evidence type="ECO:0000313" key="7">
    <source>
        <dbReference type="Proteomes" id="UP001549122"/>
    </source>
</evidence>
<gene>
    <name evidence="6" type="ORF">ABID29_000140</name>
</gene>
<feature type="transmembrane region" description="Helical" evidence="5">
    <location>
        <begin position="119"/>
        <end position="143"/>
    </location>
</feature>
<keyword evidence="7" id="KW-1185">Reference proteome</keyword>
<comment type="caution">
    <text evidence="6">The sequence shown here is derived from an EMBL/GenBank/DDBJ whole genome shotgun (WGS) entry which is preliminary data.</text>
</comment>
<dbReference type="PANTHER" id="PTHR37306:SF1">
    <property type="entry name" value="COLICIN V PRODUCTION PROTEIN"/>
    <property type="match status" value="1"/>
</dbReference>
<keyword evidence="2 5" id="KW-0812">Transmembrane</keyword>
<evidence type="ECO:0000256" key="2">
    <source>
        <dbReference type="ARBA" id="ARBA00022692"/>
    </source>
</evidence>
<evidence type="ECO:0000256" key="3">
    <source>
        <dbReference type="ARBA" id="ARBA00022989"/>
    </source>
</evidence>
<reference evidence="6 7" key="1">
    <citation type="submission" date="2024-06" db="EMBL/GenBank/DDBJ databases">
        <title>Genomic Encyclopedia of Type Strains, Phase IV (KMG-IV): sequencing the most valuable type-strain genomes for metagenomic binning, comparative biology and taxonomic classification.</title>
        <authorList>
            <person name="Goeker M."/>
        </authorList>
    </citation>
    <scope>NUCLEOTIDE SEQUENCE [LARGE SCALE GENOMIC DNA]</scope>
    <source>
        <strain evidence="6 7">DSM 28303</strain>
    </source>
</reference>
<dbReference type="EMBL" id="JBEPLO010000001">
    <property type="protein sequence ID" value="MET3557031.1"/>
    <property type="molecule type" value="Genomic_DNA"/>
</dbReference>
<dbReference type="RefSeq" id="WP_354363705.1">
    <property type="nucleotide sequence ID" value="NZ_JBEPLO010000001.1"/>
</dbReference>
<evidence type="ECO:0000256" key="4">
    <source>
        <dbReference type="ARBA" id="ARBA00023136"/>
    </source>
</evidence>
<protein>
    <submittedName>
        <fullName evidence="6">Membrane protein required for colicin V production</fullName>
    </submittedName>
</protein>
<feature type="transmembrane region" description="Helical" evidence="5">
    <location>
        <begin position="23"/>
        <end position="43"/>
    </location>
</feature>
<organism evidence="6 7">
    <name type="scientific">Streptococcus rupicaprae</name>
    <dbReference type="NCBI Taxonomy" id="759619"/>
    <lineage>
        <taxon>Bacteria</taxon>
        <taxon>Bacillati</taxon>
        <taxon>Bacillota</taxon>
        <taxon>Bacilli</taxon>
        <taxon>Lactobacillales</taxon>
        <taxon>Streptococcaceae</taxon>
        <taxon>Streptococcus</taxon>
    </lineage>
</organism>
<evidence type="ECO:0000256" key="5">
    <source>
        <dbReference type="SAM" id="Phobius"/>
    </source>
</evidence>
<dbReference type="InterPro" id="IPR003825">
    <property type="entry name" value="Colicin-V_CvpA"/>
</dbReference>
<accession>A0ABV2FER8</accession>
<keyword evidence="3 5" id="KW-1133">Transmembrane helix</keyword>
<sequence length="182" mass="20635">MVTLVLLLILAWQFYIGYRRGLALQGFYFLGSLISLFVASLYYRSLADWLYLWVPYASPAEGAKTIFFDQSKIFDLDQVFYAGLAFLIVYLVTYCLVRLLGLFFHLTDLDTLDIGYSRLAAGILSLLVTWISLEMVLTILTTIPIGMVQDRIAGSWVAKVMLHTPIVSQFLRNLWVTKVIGG</sequence>
<evidence type="ECO:0000256" key="1">
    <source>
        <dbReference type="ARBA" id="ARBA00004141"/>
    </source>
</evidence>
<proteinExistence type="predicted"/>
<name>A0ABV2FER8_9STRE</name>
<comment type="subcellular location">
    <subcellularLocation>
        <location evidence="1">Membrane</location>
        <topology evidence="1">Multi-pass membrane protein</topology>
    </subcellularLocation>
</comment>
<keyword evidence="4 5" id="KW-0472">Membrane</keyword>
<feature type="transmembrane region" description="Helical" evidence="5">
    <location>
        <begin position="79"/>
        <end position="107"/>
    </location>
</feature>
<evidence type="ECO:0000313" key="6">
    <source>
        <dbReference type="EMBL" id="MET3557031.1"/>
    </source>
</evidence>
<dbReference type="Pfam" id="PF02674">
    <property type="entry name" value="Colicin_V"/>
    <property type="match status" value="1"/>
</dbReference>
<dbReference type="Proteomes" id="UP001549122">
    <property type="component" value="Unassembled WGS sequence"/>
</dbReference>